<gene>
    <name evidence="4" type="ORF">MW290_31835</name>
</gene>
<dbReference type="CDD" id="cd04730">
    <property type="entry name" value="NPD_like"/>
    <property type="match status" value="1"/>
</dbReference>
<sequence length="329" mass="34843">MLSTAITEMFGIRLPIVAGGLMWLSDARYVAAASRAGILGFITAASFPEPQALRDEIRRCRDLCEGGPCGVNVSMLPKLVPGERTQAVFELIAEEGVRFVETSGRSPEAYLPTLKAAGIKVLHKVPAVRYAVKAQSLGVDAVAIVGAECGGHPGMDMVGSLVNAAWAREQLHIPYLIGGGIGCGSQVTAALAMGAAGVVVGTRFTVAEEIWAHEDYKRRLVQAEPTDTTLLMHTVRNTVRALRNETTDAVQAIEASQPGVTIQDLLPLVAGRIGRQAYETGDTRHGVLSAGHALAFTDRIEPLAAIVQRLQAEMQAAVQRIAPPQAVPA</sequence>
<organism evidence="4 5">
    <name type="scientific">Aquincola tertiaricarbonis</name>
    <dbReference type="NCBI Taxonomy" id="391953"/>
    <lineage>
        <taxon>Bacteria</taxon>
        <taxon>Pseudomonadati</taxon>
        <taxon>Pseudomonadota</taxon>
        <taxon>Betaproteobacteria</taxon>
        <taxon>Burkholderiales</taxon>
        <taxon>Sphaerotilaceae</taxon>
        <taxon>Aquincola</taxon>
    </lineage>
</organism>
<reference evidence="4" key="1">
    <citation type="submission" date="2022-05" db="EMBL/GenBank/DDBJ databases">
        <title>An RpoN-dependent PEP-CTERM gene is involved in floc formation of an Aquincola tertiaricarbonis strain.</title>
        <authorList>
            <person name="Qiu D."/>
            <person name="Xia M."/>
        </authorList>
    </citation>
    <scope>NUCLEOTIDE SEQUENCE</scope>
    <source>
        <strain evidence="4">RN12</strain>
    </source>
</reference>
<dbReference type="EMBL" id="CP097636">
    <property type="protein sequence ID" value="URI10127.1"/>
    <property type="molecule type" value="Genomic_DNA"/>
</dbReference>
<evidence type="ECO:0000313" key="5">
    <source>
        <dbReference type="Proteomes" id="UP001056201"/>
    </source>
</evidence>
<dbReference type="InterPro" id="IPR013785">
    <property type="entry name" value="Aldolase_TIM"/>
</dbReference>
<evidence type="ECO:0000256" key="2">
    <source>
        <dbReference type="ARBA" id="ARBA00022643"/>
    </source>
</evidence>
<keyword evidence="5" id="KW-1185">Reference proteome</keyword>
<dbReference type="InterPro" id="IPR004136">
    <property type="entry name" value="NMO"/>
</dbReference>
<evidence type="ECO:0000313" key="4">
    <source>
        <dbReference type="EMBL" id="URI10127.1"/>
    </source>
</evidence>
<dbReference type="GO" id="GO:0004497">
    <property type="term" value="F:monooxygenase activity"/>
    <property type="evidence" value="ECO:0007669"/>
    <property type="project" value="UniProtKB-KW"/>
</dbReference>
<dbReference type="Proteomes" id="UP001056201">
    <property type="component" value="Chromosome 2"/>
</dbReference>
<protein>
    <submittedName>
        <fullName evidence="4">Nitronate monooxygenase</fullName>
    </submittedName>
</protein>
<proteinExistence type="predicted"/>
<keyword evidence="3" id="KW-0560">Oxidoreductase</keyword>
<keyword evidence="2" id="KW-0288">FMN</keyword>
<dbReference type="PANTHER" id="PTHR32332">
    <property type="entry name" value="2-NITROPROPANE DIOXYGENASE"/>
    <property type="match status" value="1"/>
</dbReference>
<evidence type="ECO:0000256" key="1">
    <source>
        <dbReference type="ARBA" id="ARBA00022630"/>
    </source>
</evidence>
<evidence type="ECO:0000256" key="3">
    <source>
        <dbReference type="ARBA" id="ARBA00023002"/>
    </source>
</evidence>
<dbReference type="Pfam" id="PF03060">
    <property type="entry name" value="NMO"/>
    <property type="match status" value="1"/>
</dbReference>
<dbReference type="Gene3D" id="3.20.20.70">
    <property type="entry name" value="Aldolase class I"/>
    <property type="match status" value="1"/>
</dbReference>
<dbReference type="SUPFAM" id="SSF51412">
    <property type="entry name" value="Inosine monophosphate dehydrogenase (IMPDH)"/>
    <property type="match status" value="1"/>
</dbReference>
<keyword evidence="1" id="KW-0285">Flavoprotein</keyword>
<dbReference type="PANTHER" id="PTHR32332:SF20">
    <property type="entry name" value="2-NITROPROPANE DIOXYGENASE-LIKE PROTEIN"/>
    <property type="match status" value="1"/>
</dbReference>
<name>A0ABY4SDD7_AQUTE</name>
<keyword evidence="4" id="KW-0503">Monooxygenase</keyword>
<dbReference type="RefSeq" id="WP_250198334.1">
    <property type="nucleotide sequence ID" value="NZ_CP097636.1"/>
</dbReference>
<accession>A0ABY4SDD7</accession>